<sequence>MKEITSLIKRAQRYLKSAKLLLKEGDNESSVSRIYYAMFYSVQALLLTKNLSFSSHKGVISAFGEQYVKTGIFPNEMSRELTRAFEKRQAGDYEYTFVISAEEAEMLFGEGRDFVDRIIKYLKLT</sequence>
<comment type="similarity">
    <text evidence="1">Belongs to the UPF0332 family.</text>
</comment>
<evidence type="ECO:0000313" key="4">
    <source>
        <dbReference type="Proteomes" id="UP000630660"/>
    </source>
</evidence>
<dbReference type="InterPro" id="IPR052226">
    <property type="entry name" value="UPF0332_toxin"/>
</dbReference>
<dbReference type="EMBL" id="WJKJ01000298">
    <property type="protein sequence ID" value="MBD3365317.1"/>
    <property type="molecule type" value="Genomic_DNA"/>
</dbReference>
<dbReference type="Pfam" id="PF05168">
    <property type="entry name" value="HEPN"/>
    <property type="match status" value="1"/>
</dbReference>
<evidence type="ECO:0000313" key="3">
    <source>
        <dbReference type="EMBL" id="MBD3365317.1"/>
    </source>
</evidence>
<protein>
    <submittedName>
        <fullName evidence="3">HEPN domain-containing protein</fullName>
    </submittedName>
</protein>
<organism evidence="3 4">
    <name type="scientific">candidate division WOR-3 bacterium</name>
    <dbReference type="NCBI Taxonomy" id="2052148"/>
    <lineage>
        <taxon>Bacteria</taxon>
        <taxon>Bacteria division WOR-3</taxon>
    </lineage>
</organism>
<evidence type="ECO:0000256" key="1">
    <source>
        <dbReference type="ARBA" id="ARBA00038248"/>
    </source>
</evidence>
<dbReference type="Proteomes" id="UP000630660">
    <property type="component" value="Unassembled WGS sequence"/>
</dbReference>
<name>A0A9D5KA78_UNCW3</name>
<gene>
    <name evidence="3" type="ORF">GF359_08900</name>
</gene>
<evidence type="ECO:0000259" key="2">
    <source>
        <dbReference type="Pfam" id="PF05168"/>
    </source>
</evidence>
<dbReference type="PANTHER" id="PTHR36565:SF1">
    <property type="entry name" value="UPF0332 PROTEIN TM_1000"/>
    <property type="match status" value="1"/>
</dbReference>
<dbReference type="PANTHER" id="PTHR36565">
    <property type="entry name" value="UPF0332 PROTEIN TM_1000"/>
    <property type="match status" value="1"/>
</dbReference>
<dbReference type="InterPro" id="IPR007842">
    <property type="entry name" value="HEPN_dom"/>
</dbReference>
<feature type="domain" description="HEPN" evidence="2">
    <location>
        <begin position="6"/>
        <end position="116"/>
    </location>
</feature>
<dbReference type="AlphaFoldDB" id="A0A9D5KA78"/>
<accession>A0A9D5KA78</accession>
<reference evidence="3" key="1">
    <citation type="submission" date="2019-11" db="EMBL/GenBank/DDBJ databases">
        <title>Microbial mats filling the niche in hypersaline microbial mats.</title>
        <authorList>
            <person name="Wong H.L."/>
            <person name="Macleod F.I."/>
            <person name="White R.A. III"/>
            <person name="Burns B.P."/>
        </authorList>
    </citation>
    <scope>NUCLEOTIDE SEQUENCE</scope>
    <source>
        <strain evidence="3">Bin_327</strain>
    </source>
</reference>
<dbReference type="Gene3D" id="1.20.120.330">
    <property type="entry name" value="Nucleotidyltransferases domain 2"/>
    <property type="match status" value="1"/>
</dbReference>
<comment type="caution">
    <text evidence="3">The sequence shown here is derived from an EMBL/GenBank/DDBJ whole genome shotgun (WGS) entry which is preliminary data.</text>
</comment>
<proteinExistence type="inferred from homology"/>